<dbReference type="SUPFAM" id="SSF51445">
    <property type="entry name" value="(Trans)glycosidases"/>
    <property type="match status" value="1"/>
</dbReference>
<feature type="region of interest" description="Disordered" evidence="2">
    <location>
        <begin position="208"/>
        <end position="235"/>
    </location>
</feature>
<feature type="domain" description="Glycosyl hydrolase family 13 catalytic" evidence="3">
    <location>
        <begin position="13"/>
        <end position="416"/>
    </location>
</feature>
<dbReference type="GO" id="GO:0016787">
    <property type="term" value="F:hydrolase activity"/>
    <property type="evidence" value="ECO:0007669"/>
    <property type="project" value="UniProtKB-KW"/>
</dbReference>
<dbReference type="EMBL" id="JAVRHT010000016">
    <property type="protein sequence ID" value="MDT0631745.1"/>
    <property type="molecule type" value="Genomic_DNA"/>
</dbReference>
<dbReference type="InterPro" id="IPR006047">
    <property type="entry name" value="GH13_cat_dom"/>
</dbReference>
<gene>
    <name evidence="4" type="ORF">RM540_08305</name>
</gene>
<proteinExistence type="inferred from homology"/>
<evidence type="ECO:0000313" key="5">
    <source>
        <dbReference type="Proteomes" id="UP001267426"/>
    </source>
</evidence>
<comment type="similarity">
    <text evidence="1">Belongs to the glycosyl hydrolase 13 family.</text>
</comment>
<organism evidence="4 5">
    <name type="scientific">Rubrivirga litoralis</name>
    <dbReference type="NCBI Taxonomy" id="3075598"/>
    <lineage>
        <taxon>Bacteria</taxon>
        <taxon>Pseudomonadati</taxon>
        <taxon>Rhodothermota</taxon>
        <taxon>Rhodothermia</taxon>
        <taxon>Rhodothermales</taxon>
        <taxon>Rubricoccaceae</taxon>
        <taxon>Rubrivirga</taxon>
    </lineage>
</organism>
<protein>
    <submittedName>
        <fullName evidence="4">Alpha-amylase family glycosyl hydrolase</fullName>
    </submittedName>
</protein>
<comment type="caution">
    <text evidence="4">The sequence shown here is derived from an EMBL/GenBank/DDBJ whole genome shotgun (WGS) entry which is preliminary data.</text>
</comment>
<sequence>MPRLWWQTGVIYHVYPRSFQDTDGDGVGDLDGVTARLDYLAWLGVDAVWIGPFYPSPGADFGYDVADYCDVDPLFGDLAAFDRLVAAAHARDLRVVVDWIPNHTSSEHPWFVESRAGRESATRDWYVWRDPRPDGSPPNNWLSAFGGPAWTLDERTGQYYLHSFLPEQPDLDWRHPALRAAMFDVLRFWLDRGVDGFRVDVANHVLKDPAFRDNPPHPAPSGGHKPTAPYDRQRHVHDRDQPDAIDLYREVRALVDGHEPGRERVLLGETFLAHDLDAWASYFGTDEGGLASGGAERGGADSGGAALHLPLNFGLLGTAWTAPALRAHVEAVEAAVPAWGWPSYVLGSHDERRLVGRLGPEKARQAAVLLLALRGTPTLYAGDEIGTPDVNVPPDRIRDPAALRTGIAGLGRDAGRTPMAWDGTPSAGFSSAPPEALWLPLHDGHEAINVEAEASDPDSMLSLYRRLLALRRARPALHAGSVRVLDGVPADVFAWERRAGDDRALAVLCLSRAGRTVEVGAGWRRAVSTHHAEPADVGPTLALAPWEGAVLVPSA</sequence>
<evidence type="ECO:0000256" key="2">
    <source>
        <dbReference type="SAM" id="MobiDB-lite"/>
    </source>
</evidence>
<dbReference type="InterPro" id="IPR017853">
    <property type="entry name" value="GH"/>
</dbReference>
<dbReference type="Gene3D" id="3.90.400.10">
    <property type="entry name" value="Oligo-1,6-glucosidase, Domain 2"/>
    <property type="match status" value="1"/>
</dbReference>
<dbReference type="Proteomes" id="UP001267426">
    <property type="component" value="Unassembled WGS sequence"/>
</dbReference>
<dbReference type="PANTHER" id="PTHR10357:SF179">
    <property type="entry name" value="NEUTRAL AND BASIC AMINO ACID TRANSPORT PROTEIN RBAT"/>
    <property type="match status" value="1"/>
</dbReference>
<evidence type="ECO:0000313" key="4">
    <source>
        <dbReference type="EMBL" id="MDT0631745.1"/>
    </source>
</evidence>
<dbReference type="PANTHER" id="PTHR10357">
    <property type="entry name" value="ALPHA-AMYLASE FAMILY MEMBER"/>
    <property type="match status" value="1"/>
</dbReference>
<keyword evidence="5" id="KW-1185">Reference proteome</keyword>
<dbReference type="Pfam" id="PF00128">
    <property type="entry name" value="Alpha-amylase"/>
    <property type="match status" value="1"/>
</dbReference>
<name>A0ABU3BR59_9BACT</name>
<dbReference type="InterPro" id="IPR045857">
    <property type="entry name" value="O16G_dom_2"/>
</dbReference>
<accession>A0ABU3BR59</accession>
<dbReference type="RefSeq" id="WP_311663089.1">
    <property type="nucleotide sequence ID" value="NZ_JAVRHT010000016.1"/>
</dbReference>
<evidence type="ECO:0000256" key="1">
    <source>
        <dbReference type="ARBA" id="ARBA00008061"/>
    </source>
</evidence>
<keyword evidence="4" id="KW-0378">Hydrolase</keyword>
<reference evidence="4 5" key="1">
    <citation type="submission" date="2023-09" db="EMBL/GenBank/DDBJ databases">
        <authorList>
            <person name="Rey-Velasco X."/>
        </authorList>
    </citation>
    <scope>NUCLEOTIDE SEQUENCE [LARGE SCALE GENOMIC DNA]</scope>
    <source>
        <strain evidence="4 5">F394</strain>
    </source>
</reference>
<evidence type="ECO:0000259" key="3">
    <source>
        <dbReference type="SMART" id="SM00642"/>
    </source>
</evidence>
<dbReference type="SMART" id="SM00642">
    <property type="entry name" value="Aamy"/>
    <property type="match status" value="1"/>
</dbReference>
<dbReference type="Gene3D" id="3.20.20.80">
    <property type="entry name" value="Glycosidases"/>
    <property type="match status" value="2"/>
</dbReference>
<dbReference type="SUPFAM" id="SSF51011">
    <property type="entry name" value="Glycosyl hydrolase domain"/>
    <property type="match status" value="1"/>
</dbReference>